<accession>A0A9P5CPM8</accession>
<gene>
    <name evidence="2" type="ORF">M406DRAFT_352094</name>
</gene>
<protein>
    <submittedName>
        <fullName evidence="2">Uncharacterized protein</fullName>
    </submittedName>
</protein>
<keyword evidence="3" id="KW-1185">Reference proteome</keyword>
<dbReference type="AlphaFoldDB" id="A0A9P5CPM8"/>
<dbReference type="EMBL" id="MU032348">
    <property type="protein sequence ID" value="KAF3765155.1"/>
    <property type="molecule type" value="Genomic_DNA"/>
</dbReference>
<organism evidence="2 3">
    <name type="scientific">Cryphonectria parasitica (strain ATCC 38755 / EP155)</name>
    <dbReference type="NCBI Taxonomy" id="660469"/>
    <lineage>
        <taxon>Eukaryota</taxon>
        <taxon>Fungi</taxon>
        <taxon>Dikarya</taxon>
        <taxon>Ascomycota</taxon>
        <taxon>Pezizomycotina</taxon>
        <taxon>Sordariomycetes</taxon>
        <taxon>Sordariomycetidae</taxon>
        <taxon>Diaporthales</taxon>
        <taxon>Cryphonectriaceae</taxon>
        <taxon>Cryphonectria-Endothia species complex</taxon>
        <taxon>Cryphonectria</taxon>
    </lineage>
</organism>
<dbReference type="OrthoDB" id="10432540at2759"/>
<feature type="coiled-coil region" evidence="1">
    <location>
        <begin position="1"/>
        <end position="110"/>
    </location>
</feature>
<evidence type="ECO:0000313" key="3">
    <source>
        <dbReference type="Proteomes" id="UP000803844"/>
    </source>
</evidence>
<evidence type="ECO:0000256" key="1">
    <source>
        <dbReference type="SAM" id="Coils"/>
    </source>
</evidence>
<reference evidence="2" key="1">
    <citation type="journal article" date="2020" name="Phytopathology">
        <title>Genome sequence of the chestnut blight fungus Cryphonectria parasitica EP155: A fundamental resource for an archetypical invasive plant pathogen.</title>
        <authorList>
            <person name="Crouch J.A."/>
            <person name="Dawe A."/>
            <person name="Aerts A."/>
            <person name="Barry K."/>
            <person name="Churchill A.C.L."/>
            <person name="Grimwood J."/>
            <person name="Hillman B."/>
            <person name="Milgroom M.G."/>
            <person name="Pangilinan J."/>
            <person name="Smith M."/>
            <person name="Salamov A."/>
            <person name="Schmutz J."/>
            <person name="Yadav J."/>
            <person name="Grigoriev I.V."/>
            <person name="Nuss D."/>
        </authorList>
    </citation>
    <scope>NUCLEOTIDE SEQUENCE</scope>
    <source>
        <strain evidence="2">EP155</strain>
    </source>
</reference>
<dbReference type="RefSeq" id="XP_040776116.1">
    <property type="nucleotide sequence ID" value="XM_040922665.1"/>
</dbReference>
<sequence>MDAMLTDLEAAEESLQREQALLVQKDAEINRLKQQLDFHTASLSLHTTNQPNAELDQLQARLQDLETNLQDADRQDHEQAAEMHALKARLQKTLAQLKHLEKEYTALLEQQAPAQLGLQAEIELEMQKQVDELQYLVDFYKQNWEEASYQIKDARDRQEELRQSIIVKNQQLRNQEAQIQGLKLQLGIPI</sequence>
<dbReference type="Gene3D" id="6.10.140.920">
    <property type="match status" value="1"/>
</dbReference>
<keyword evidence="1" id="KW-0175">Coiled coil</keyword>
<dbReference type="GeneID" id="63839794"/>
<dbReference type="Proteomes" id="UP000803844">
    <property type="component" value="Unassembled WGS sequence"/>
</dbReference>
<feature type="coiled-coil region" evidence="1">
    <location>
        <begin position="155"/>
        <end position="185"/>
    </location>
</feature>
<proteinExistence type="predicted"/>
<comment type="caution">
    <text evidence="2">The sequence shown here is derived from an EMBL/GenBank/DDBJ whole genome shotgun (WGS) entry which is preliminary data.</text>
</comment>
<evidence type="ECO:0000313" key="2">
    <source>
        <dbReference type="EMBL" id="KAF3765155.1"/>
    </source>
</evidence>
<name>A0A9P5CPM8_CRYP1</name>